<dbReference type="EMBL" id="MN739578">
    <property type="protein sequence ID" value="QHT14035.1"/>
    <property type="molecule type" value="Genomic_DNA"/>
</dbReference>
<accession>A0A6C0DEM8</accession>
<sequence length="1976" mass="230574">MEQNLDIDTINIPTNEIYKICFLDSNGIPKRMIVFEGKTREITKDDEVFSEEERLQLSIDQPEITSSSQQIHKDDSIRIIKKKIIKEIGINNISYDELYLFSTKRDKLHLLKSFLEMTNNGEIAFNKHMAGQFIMNILTDAQIDKAKILIEMNQKSYSYETFMKLLNNNTESETETYDLLVPIGRKFSNARDYLFSANPFSILPGPDVIYEPLATNKLITFDNHLLLNYGNINNNTIYVCFANDVLNYGISNNISEEYLMNLYFPLLKEKDILSKSALMDSKETLIKQSQMIMTEKSMRIYDVVDLYYNVFYSRKTEIPYIKKGIKSFHLILHPEFQTVLPLDIIFKQFHVNTEIPFIKYNPGSRREAVYRLYSKNRTQNGKKIPYLTKAKITSLSKEPSKGHRLHFFVQNTVDNVPITVYLDIDYNGNVIVRSEFNEPTEPEFVENILKAVLNPIIEKINRLLESNGYILSIFESIDNDFIEIINIEYNFLIDYRYEIKLSEYTNFLSTAFEIIDKNIEKGAILKYKRVENYRKMDAIDAMITNIFKKNDNEKNVIEALKVNFTMSEDEAILKLRDYLNQHIRIGGQFVNKTIDIAENPGFPVVIRTIPFENKLLIEISDINNINFLPILNIYIDSLLRITQYPESSFITKAQIVEKSTNIQKTKDEPHIDNVIMPDIQPFRLQDKDIEEEGILFEEEEDDEEEEYQEDEEEGGILFEEDDEDEDEEINDDDQNDKDEVVGEPDDDEINNNGILFEDSDDEEDDEDLDENDEEKLIIDNIETINKQKQTGGANIFFKKMKEKEPTLFLSKKEGNFNAYSRACPANLSRQPVILTDKEKQDIDDQYPGSYEVALPYSTQTDKKYWYICPRYWCVKKNRPMTEQQFKDGECDNIKTVDNKNVFEFTDEKEHKDKQGNYRQHRPGFLDNDAHPDPNTCVPCCFKNMNTEYQIRRRKECSIQDADLSTGKQYNEKKVKQLVTSFSELVEAIRKYLKEYEKLSKTDIDNKLKEWEGREFDLYEELKSKYQEQTDENIEESPVDTTDQYEEQEQKQKQRVKNIIHILGFDKVPINQYRWGFLPISVELFLNTDSSYAVTKKNAAVLKPNATPILRYGVEQTRHQSFLGCISDVYSYYHKDFIPTIENIRKILLKNMTIDIFLKSNNGSLVSVFDKTNIKSKFISDIHVENYKNTVFYKSFTDFENPAQNRFLKDTIQAYENFLEYIKDPDSFIDHTYLWDIITMNESILFEGGVNLIIMEIVDNDITDNVEILCPTNSYNGELYNRKKGTILLLKQGEFYEPIYKYGKTNSDESRTANSAVKVFKNNNTPKILLETFELIKRSMKNYCKPQASINGYQTKTKNINEIKLYEFKQNISAAAVVNILKQTGLVIKEQISNYRGKIIGVMVSNKELDNEHVFVPTFPSAHVNNLQIKYIDDVVWLSYEMTIKKLSAVHSVTNGEIRCKPKMRLVEDGLIVGILTETNQFVQLAEPYETNDVKYGGDFIEVVSYKDKGAENGYHQIDKKLATVDTKDEIRIKTIRNISLETQFYLAFRIKIRNLLNDFVNKDIRKKIIDIIDNVEYSYTYKLKNIIKILVDLTSDQLSFVEISEDALSKLSDLNSFNNFNDIKTICFTKNNTICLPSKNLIDSKNNKVFYFSKMADELLRYNRIRTFIFEPKNYLNITNIDYSIHKDEILLLQSVLFGNYFDNLIPYNMNQYIQNINYDNANPMNNNQRIQKVPLNKQHTMNKNTTKLDDFNECIGTPVLVIENTGSDGKNWRAIFPENTKEFLISDSILCSYYPILYVINKHLGIDESVESLKTKLLKEYEKYYKNYNLHFHGILSIQGKKDIVSILKKGGILDLQPVIMSDSYFLTNLDLWLLASSMKLPIVLFSSNKIANLTYQYDWFVLGGDVAMDKFYFIRCGGENNANDMETYHLIDGSFHMNELPGFELLSKDPDYDKHMSTITDYLNTYPIKINLKR</sequence>
<protein>
    <submittedName>
        <fullName evidence="2">Uncharacterized protein</fullName>
    </submittedName>
</protein>
<feature type="region of interest" description="Disordered" evidence="1">
    <location>
        <begin position="696"/>
        <end position="770"/>
    </location>
</feature>
<organism evidence="2">
    <name type="scientific">viral metagenome</name>
    <dbReference type="NCBI Taxonomy" id="1070528"/>
    <lineage>
        <taxon>unclassified sequences</taxon>
        <taxon>metagenomes</taxon>
        <taxon>organismal metagenomes</taxon>
    </lineage>
</organism>
<feature type="compositionally biased region" description="Acidic residues" evidence="1">
    <location>
        <begin position="696"/>
        <end position="749"/>
    </location>
</feature>
<feature type="compositionally biased region" description="Acidic residues" evidence="1">
    <location>
        <begin position="757"/>
        <end position="770"/>
    </location>
</feature>
<reference evidence="2" key="1">
    <citation type="journal article" date="2020" name="Nature">
        <title>Giant virus diversity and host interactions through global metagenomics.</title>
        <authorList>
            <person name="Schulz F."/>
            <person name="Roux S."/>
            <person name="Paez-Espino D."/>
            <person name="Jungbluth S."/>
            <person name="Walsh D.A."/>
            <person name="Denef V.J."/>
            <person name="McMahon K.D."/>
            <person name="Konstantinidis K.T."/>
            <person name="Eloe-Fadrosh E.A."/>
            <person name="Kyrpides N.C."/>
            <person name="Woyke T."/>
        </authorList>
    </citation>
    <scope>NUCLEOTIDE SEQUENCE</scope>
    <source>
        <strain evidence="2">GVMAG-M-3300023174-134</strain>
    </source>
</reference>
<proteinExistence type="predicted"/>
<evidence type="ECO:0000256" key="1">
    <source>
        <dbReference type="SAM" id="MobiDB-lite"/>
    </source>
</evidence>
<name>A0A6C0DEM8_9ZZZZ</name>
<evidence type="ECO:0000313" key="2">
    <source>
        <dbReference type="EMBL" id="QHT14035.1"/>
    </source>
</evidence>
<feature type="region of interest" description="Disordered" evidence="1">
    <location>
        <begin position="1026"/>
        <end position="1049"/>
    </location>
</feature>
<feature type="compositionally biased region" description="Acidic residues" evidence="1">
    <location>
        <begin position="1028"/>
        <end position="1046"/>
    </location>
</feature>